<organism evidence="1 2">
    <name type="scientific">Streptomyces collinus</name>
    <dbReference type="NCBI Taxonomy" id="42684"/>
    <lineage>
        <taxon>Bacteria</taxon>
        <taxon>Bacillati</taxon>
        <taxon>Actinomycetota</taxon>
        <taxon>Actinomycetes</taxon>
        <taxon>Kitasatosporales</taxon>
        <taxon>Streptomycetaceae</taxon>
        <taxon>Streptomyces</taxon>
    </lineage>
</organism>
<protein>
    <submittedName>
        <fullName evidence="1">Uncharacterized protein</fullName>
    </submittedName>
</protein>
<dbReference type="GeneID" id="93835833"/>
<reference evidence="1 2" key="1">
    <citation type="submission" date="2020-08" db="EMBL/GenBank/DDBJ databases">
        <title>Sequencing the genomes of 1000 actinobacteria strains.</title>
        <authorList>
            <person name="Klenk H.-P."/>
        </authorList>
    </citation>
    <scope>NUCLEOTIDE SEQUENCE [LARGE SCALE GENOMIC DNA]</scope>
    <source>
        <strain evidence="1 2">DSM 40129</strain>
    </source>
</reference>
<proteinExistence type="predicted"/>
<evidence type="ECO:0000313" key="2">
    <source>
        <dbReference type="Proteomes" id="UP000579531"/>
    </source>
</evidence>
<dbReference type="RefSeq" id="WP_184854664.1">
    <property type="nucleotide sequence ID" value="NZ_BAABFE010000021.1"/>
</dbReference>
<keyword evidence="2" id="KW-1185">Reference proteome</keyword>
<dbReference type="Proteomes" id="UP000579531">
    <property type="component" value="Unassembled WGS sequence"/>
</dbReference>
<dbReference type="EMBL" id="JACHLX010000002">
    <property type="protein sequence ID" value="MBB5816898.1"/>
    <property type="molecule type" value="Genomic_DNA"/>
</dbReference>
<sequence>MPARFALLGTKQTNIADVARSVGDALGRTLSLRESSYRGGEYFFNRDSDGTELSVEQNVRDEEGQYVEPEYSHYRVLVYVNYGNSAIERKVADIPGLHFLRVETV</sequence>
<dbReference type="AlphaFoldDB" id="A0AA89U2L6"/>
<comment type="caution">
    <text evidence="1">The sequence shown here is derived from an EMBL/GenBank/DDBJ whole genome shotgun (WGS) entry which is preliminary data.</text>
</comment>
<evidence type="ECO:0000313" key="1">
    <source>
        <dbReference type="EMBL" id="MBB5816898.1"/>
    </source>
</evidence>
<accession>A0AA89U2L6</accession>
<name>A0AA89U2L6_STRCU</name>
<gene>
    <name evidence="1" type="ORF">HNR72_008020</name>
</gene>